<evidence type="ECO:0000256" key="1">
    <source>
        <dbReference type="SAM" id="Coils"/>
    </source>
</evidence>
<dbReference type="Proteomes" id="UP000036681">
    <property type="component" value="Unplaced"/>
</dbReference>
<organism evidence="2 3">
    <name type="scientific">Ascaris lumbricoides</name>
    <name type="common">Giant roundworm</name>
    <dbReference type="NCBI Taxonomy" id="6252"/>
    <lineage>
        <taxon>Eukaryota</taxon>
        <taxon>Metazoa</taxon>
        <taxon>Ecdysozoa</taxon>
        <taxon>Nematoda</taxon>
        <taxon>Chromadorea</taxon>
        <taxon>Rhabditida</taxon>
        <taxon>Spirurina</taxon>
        <taxon>Ascaridomorpha</taxon>
        <taxon>Ascaridoidea</taxon>
        <taxon>Ascarididae</taxon>
        <taxon>Ascaris</taxon>
    </lineage>
</organism>
<keyword evidence="2" id="KW-1185">Reference proteome</keyword>
<evidence type="ECO:0000313" key="2">
    <source>
        <dbReference type="Proteomes" id="UP000036681"/>
    </source>
</evidence>
<evidence type="ECO:0000313" key="3">
    <source>
        <dbReference type="WBParaSite" id="ALUE_0001198801-mRNA-1"/>
    </source>
</evidence>
<keyword evidence="1" id="KW-0175">Coiled coil</keyword>
<feature type="coiled-coil region" evidence="1">
    <location>
        <begin position="31"/>
        <end position="165"/>
    </location>
</feature>
<name>A0A9J2PR64_ASCLU</name>
<sequence>MKSQVATTMSINESDQALSSGRLISNAPHSYTMLKEKYAQLSNDYEHLQNAYNVLERKNDTEERHFIAEMEKLCEAKNAAIANFQSYTVESEQRIKQIKEQLDEQYRNNFELLKFEVEKFKLENEQLEEQRIQLQRQIVEQNAELRKIKRENEEREIQIRNTYEEQINKLIDDLLIVHRKSVEDGTNQAEVDILRERYRSLNERYHQLHEDSERRQYENDSKIQRLETEILEHTLRGTRSAIHLQQ</sequence>
<accession>A0A9J2PR64</accession>
<dbReference type="WBParaSite" id="ALUE_0001198801-mRNA-1">
    <property type="protein sequence ID" value="ALUE_0001198801-mRNA-1"/>
    <property type="gene ID" value="ALUE_0001198801"/>
</dbReference>
<reference evidence="3" key="1">
    <citation type="submission" date="2023-03" db="UniProtKB">
        <authorList>
            <consortium name="WormBaseParasite"/>
        </authorList>
    </citation>
    <scope>IDENTIFICATION</scope>
</reference>
<dbReference type="AlphaFoldDB" id="A0A9J2PR64"/>
<proteinExistence type="predicted"/>
<protein>
    <submittedName>
        <fullName evidence="3">Transforming acidic coiled-coil-containing protein C-terminal domain-containing protein</fullName>
    </submittedName>
</protein>